<evidence type="ECO:0000313" key="2">
    <source>
        <dbReference type="EMBL" id="CAJ0955836.1"/>
    </source>
</evidence>
<reference evidence="2" key="1">
    <citation type="submission" date="2023-07" db="EMBL/GenBank/DDBJ databases">
        <authorList>
            <person name="Stuckert A."/>
        </authorList>
    </citation>
    <scope>NUCLEOTIDE SEQUENCE</scope>
</reference>
<dbReference type="PANTHER" id="PTHR12792">
    <property type="entry name" value="EXTRA SPINDLE POLES 1-RELATED"/>
    <property type="match status" value="1"/>
</dbReference>
<feature type="compositionally biased region" description="Pro residues" evidence="1">
    <location>
        <begin position="508"/>
        <end position="518"/>
    </location>
</feature>
<feature type="compositionally biased region" description="Basic and acidic residues" evidence="1">
    <location>
        <begin position="535"/>
        <end position="547"/>
    </location>
</feature>
<accession>A0ABN9M3R0</accession>
<dbReference type="InterPro" id="IPR005314">
    <property type="entry name" value="Peptidase_C50"/>
</dbReference>
<protein>
    <submittedName>
        <fullName evidence="2">Uncharacterized protein</fullName>
    </submittedName>
</protein>
<dbReference type="PANTHER" id="PTHR12792:SF0">
    <property type="entry name" value="SEPARIN"/>
    <property type="match status" value="1"/>
</dbReference>
<name>A0ABN9M3R0_9NEOB</name>
<dbReference type="Proteomes" id="UP001176940">
    <property type="component" value="Unassembled WGS sequence"/>
</dbReference>
<comment type="caution">
    <text evidence="2">The sequence shown here is derived from an EMBL/GenBank/DDBJ whole genome shotgun (WGS) entry which is preliminary data.</text>
</comment>
<evidence type="ECO:0000313" key="3">
    <source>
        <dbReference type="Proteomes" id="UP001176940"/>
    </source>
</evidence>
<keyword evidence="3" id="KW-1185">Reference proteome</keyword>
<evidence type="ECO:0000256" key="1">
    <source>
        <dbReference type="SAM" id="MobiDB-lite"/>
    </source>
</evidence>
<organism evidence="2 3">
    <name type="scientific">Ranitomeya imitator</name>
    <name type="common">mimic poison frog</name>
    <dbReference type="NCBI Taxonomy" id="111125"/>
    <lineage>
        <taxon>Eukaryota</taxon>
        <taxon>Metazoa</taxon>
        <taxon>Chordata</taxon>
        <taxon>Craniata</taxon>
        <taxon>Vertebrata</taxon>
        <taxon>Euteleostomi</taxon>
        <taxon>Amphibia</taxon>
        <taxon>Batrachia</taxon>
        <taxon>Anura</taxon>
        <taxon>Neobatrachia</taxon>
        <taxon>Hyloidea</taxon>
        <taxon>Dendrobatidae</taxon>
        <taxon>Dendrobatinae</taxon>
        <taxon>Ranitomeya</taxon>
    </lineage>
</organism>
<feature type="region of interest" description="Disordered" evidence="1">
    <location>
        <begin position="487"/>
        <end position="576"/>
    </location>
</feature>
<sequence length="576" mass="64997">MSCSCFRRDIGKVYPPKATLAKWIRSTIQESYRIRNTPVPAGIKAHSTRSVGASWAIRHQASAQQLCKAATWSNVKAYLDRLRQMLGIATTAQGHWSTRVRHTQASISWRFKPVSEDETRQLRSLKLQQICDFQQFTDVACSFLQRSKVHRCFKLHVESCRKAGHAALGLEAVTLWIRALRSQVTQQMTEPVTQWVKIKIDGARNGDEDLHLHTLKDGLADNPLDPELMISLLATELKGYKSVHGTHRTGALQYNLTALDAVQNCLRLLDSALQGLENQKHLLDIKAQALLWHYICTLEANMREGLEEEQRKEKLDAQRQWSGVEYEPNDLNYEDKLLDNLSARDGICFTLAGEAGPMKGLNEALDLWRSLLSGPDVPSLHSSEQTVFSLHLLGSLFRLMGKFPRDHIRAAGALCHLTKLLFYLEGPEYARVTLQEAEAALLQADTSSEIYVLTNCWFQLHQSHLFRVTDQRLCSLSARALGATNRRSIRRSQRYWQQTSSSMSDPASPLPGSPPPTASPQQQQKRRQQKSYQDTGKERQRSQHSKESSTASGKKPEAENPQPVFMGPGGGEEKRR</sequence>
<proteinExistence type="predicted"/>
<feature type="compositionally biased region" description="Polar residues" evidence="1">
    <location>
        <begin position="494"/>
        <end position="503"/>
    </location>
</feature>
<dbReference type="EMBL" id="CAUEEQ010040738">
    <property type="protein sequence ID" value="CAJ0955836.1"/>
    <property type="molecule type" value="Genomic_DNA"/>
</dbReference>
<gene>
    <name evidence="2" type="ORF">RIMI_LOCUS15268327</name>
</gene>